<comment type="similarity">
    <text evidence="10">Belongs to the DHHC palmitoyltransferase family.</text>
</comment>
<comment type="subcellular location">
    <subcellularLocation>
        <location evidence="1">Membrane</location>
        <topology evidence="1">Multi-pass membrane protein</topology>
    </subcellularLocation>
</comment>
<feature type="transmembrane region" description="Helical" evidence="10">
    <location>
        <begin position="200"/>
        <end position="223"/>
    </location>
</feature>
<dbReference type="Proteomes" id="UP000054481">
    <property type="component" value="Unassembled WGS sequence"/>
</dbReference>
<evidence type="ECO:0000256" key="10">
    <source>
        <dbReference type="RuleBase" id="RU079119"/>
    </source>
</evidence>
<keyword evidence="5 10" id="KW-0472">Membrane</keyword>
<dbReference type="AlphaFoldDB" id="A0A0F7ZUD1"/>
<keyword evidence="7" id="KW-0449">Lipoprotein</keyword>
<dbReference type="GO" id="GO:0005783">
    <property type="term" value="C:endoplasmic reticulum"/>
    <property type="evidence" value="ECO:0007669"/>
    <property type="project" value="TreeGrafter"/>
</dbReference>
<evidence type="ECO:0000256" key="5">
    <source>
        <dbReference type="ARBA" id="ARBA00023136"/>
    </source>
</evidence>
<keyword evidence="8 10" id="KW-0012">Acyltransferase</keyword>
<proteinExistence type="inferred from homology"/>
<organism evidence="12 13">
    <name type="scientific">Hirsutella minnesotensis 3608</name>
    <dbReference type="NCBI Taxonomy" id="1043627"/>
    <lineage>
        <taxon>Eukaryota</taxon>
        <taxon>Fungi</taxon>
        <taxon>Dikarya</taxon>
        <taxon>Ascomycota</taxon>
        <taxon>Pezizomycotina</taxon>
        <taxon>Sordariomycetes</taxon>
        <taxon>Hypocreomycetidae</taxon>
        <taxon>Hypocreales</taxon>
        <taxon>Ophiocordycipitaceae</taxon>
        <taxon>Hirsutella</taxon>
    </lineage>
</organism>
<evidence type="ECO:0000256" key="9">
    <source>
        <dbReference type="ARBA" id="ARBA00048048"/>
    </source>
</evidence>
<evidence type="ECO:0000256" key="6">
    <source>
        <dbReference type="ARBA" id="ARBA00023139"/>
    </source>
</evidence>
<feature type="transmembrane region" description="Helical" evidence="10">
    <location>
        <begin position="102"/>
        <end position="125"/>
    </location>
</feature>
<keyword evidence="13" id="KW-1185">Reference proteome</keyword>
<feature type="transmembrane region" description="Helical" evidence="10">
    <location>
        <begin position="235"/>
        <end position="254"/>
    </location>
</feature>
<sequence>MTPFKWAVAFILGLSFMVFVTFFGRLPALRRTPVAALYKLIWIHIPNGLSALDNRLTSGKLSRSLMRFGTFIMYDRHPTIVIFFLIILVVSEYMFLPEAWPLFGWFTKLTVVITVFMPYLFLYLACASDPGYITPENHAYHMSLYPYDYALFHPGNVCKTCRLLKPARSKHCSVCKRCIARADHHCIFINSCVGYGNHHWFLLLLASTTWLTSYGGMLGLSLMSSMMKQRYPTWTLWKPPGMTFNQYLAVWAWGLQTNVCLGATTLLAILTTPLIIGLLGYTLYLVYTGTTTNESLKWSVFKEDMDDGYAFRRALPPGRRRDSRTEPPCSRWPLEPAHVLLATTDGQPPTTDAPLPGVGQWERVLKLAHVQNLYDLGFWDNLLDSFLPNYAFGGRAGDIPSAHKRRLA</sequence>
<keyword evidence="3 10" id="KW-0812">Transmembrane</keyword>
<dbReference type="EC" id="2.3.1.225" evidence="10"/>
<dbReference type="Pfam" id="PF01529">
    <property type="entry name" value="DHHC"/>
    <property type="match status" value="1"/>
</dbReference>
<protein>
    <recommendedName>
        <fullName evidence="10">Palmitoyltransferase</fullName>
        <ecNumber evidence="10">2.3.1.225</ecNumber>
    </recommendedName>
</protein>
<evidence type="ECO:0000256" key="2">
    <source>
        <dbReference type="ARBA" id="ARBA00022679"/>
    </source>
</evidence>
<keyword evidence="4 10" id="KW-1133">Transmembrane helix</keyword>
<feature type="transmembrane region" description="Helical" evidence="10">
    <location>
        <begin position="6"/>
        <end position="24"/>
    </location>
</feature>
<name>A0A0F7ZUD1_9HYPO</name>
<dbReference type="GO" id="GO:0016020">
    <property type="term" value="C:membrane"/>
    <property type="evidence" value="ECO:0007669"/>
    <property type="project" value="UniProtKB-SubCell"/>
</dbReference>
<evidence type="ECO:0000259" key="11">
    <source>
        <dbReference type="Pfam" id="PF01529"/>
    </source>
</evidence>
<dbReference type="GO" id="GO:0005794">
    <property type="term" value="C:Golgi apparatus"/>
    <property type="evidence" value="ECO:0007669"/>
    <property type="project" value="TreeGrafter"/>
</dbReference>
<dbReference type="InterPro" id="IPR001594">
    <property type="entry name" value="Palmitoyltrfase_DHHC"/>
</dbReference>
<dbReference type="PANTHER" id="PTHR22883">
    <property type="entry name" value="ZINC FINGER DHHC DOMAIN CONTAINING PROTEIN"/>
    <property type="match status" value="1"/>
</dbReference>
<dbReference type="EMBL" id="KQ030524">
    <property type="protein sequence ID" value="KJZ74653.1"/>
    <property type="molecule type" value="Genomic_DNA"/>
</dbReference>
<evidence type="ECO:0000313" key="12">
    <source>
        <dbReference type="EMBL" id="KJZ74653.1"/>
    </source>
</evidence>
<dbReference type="PROSITE" id="PS50216">
    <property type="entry name" value="DHHC"/>
    <property type="match status" value="1"/>
</dbReference>
<gene>
    <name evidence="12" type="ORF">HIM_06003</name>
</gene>
<keyword evidence="2 10" id="KW-0808">Transferase</keyword>
<reference evidence="12 13" key="1">
    <citation type="journal article" date="2014" name="Genome Biol. Evol.">
        <title>Comparative genomics and transcriptomics analyses reveal divergent lifestyle features of nematode endoparasitic fungus Hirsutella minnesotensis.</title>
        <authorList>
            <person name="Lai Y."/>
            <person name="Liu K."/>
            <person name="Zhang X."/>
            <person name="Zhang X."/>
            <person name="Li K."/>
            <person name="Wang N."/>
            <person name="Shu C."/>
            <person name="Wu Y."/>
            <person name="Wang C."/>
            <person name="Bushley K.E."/>
            <person name="Xiang M."/>
            <person name="Liu X."/>
        </authorList>
    </citation>
    <scope>NUCLEOTIDE SEQUENCE [LARGE SCALE GENOMIC DNA]</scope>
    <source>
        <strain evidence="12 13">3608</strain>
    </source>
</reference>
<accession>A0A0F7ZUD1</accession>
<keyword evidence="6" id="KW-0564">Palmitate</keyword>
<evidence type="ECO:0000313" key="13">
    <source>
        <dbReference type="Proteomes" id="UP000054481"/>
    </source>
</evidence>
<evidence type="ECO:0000256" key="7">
    <source>
        <dbReference type="ARBA" id="ARBA00023288"/>
    </source>
</evidence>
<dbReference type="PANTHER" id="PTHR22883:SF288">
    <property type="entry name" value="PALMITOYLTRANSFERASE SWF1"/>
    <property type="match status" value="1"/>
</dbReference>
<feature type="transmembrane region" description="Helical" evidence="10">
    <location>
        <begin position="266"/>
        <end position="287"/>
    </location>
</feature>
<dbReference type="GO" id="GO:0006612">
    <property type="term" value="P:protein targeting to membrane"/>
    <property type="evidence" value="ECO:0007669"/>
    <property type="project" value="TreeGrafter"/>
</dbReference>
<comment type="catalytic activity">
    <reaction evidence="9 10">
        <text>L-cysteinyl-[protein] + hexadecanoyl-CoA = S-hexadecanoyl-L-cysteinyl-[protein] + CoA</text>
        <dbReference type="Rhea" id="RHEA:36683"/>
        <dbReference type="Rhea" id="RHEA-COMP:10131"/>
        <dbReference type="Rhea" id="RHEA-COMP:11032"/>
        <dbReference type="ChEBI" id="CHEBI:29950"/>
        <dbReference type="ChEBI" id="CHEBI:57287"/>
        <dbReference type="ChEBI" id="CHEBI:57379"/>
        <dbReference type="ChEBI" id="CHEBI:74151"/>
        <dbReference type="EC" id="2.3.1.225"/>
    </reaction>
</comment>
<dbReference type="GO" id="GO:0019706">
    <property type="term" value="F:protein-cysteine S-palmitoyltransferase activity"/>
    <property type="evidence" value="ECO:0007669"/>
    <property type="project" value="UniProtKB-EC"/>
</dbReference>
<feature type="domain" description="Palmitoyltransferase DHHC" evidence="11">
    <location>
        <begin position="154"/>
        <end position="298"/>
    </location>
</feature>
<dbReference type="InterPro" id="IPR039859">
    <property type="entry name" value="PFA4/ZDH16/20/ERF2-like"/>
</dbReference>
<evidence type="ECO:0000256" key="3">
    <source>
        <dbReference type="ARBA" id="ARBA00022692"/>
    </source>
</evidence>
<feature type="transmembrane region" description="Helical" evidence="10">
    <location>
        <begin position="77"/>
        <end position="95"/>
    </location>
</feature>
<comment type="domain">
    <text evidence="10">The DHHC domain is required for palmitoyltransferase activity.</text>
</comment>
<evidence type="ECO:0000256" key="4">
    <source>
        <dbReference type="ARBA" id="ARBA00022989"/>
    </source>
</evidence>
<dbReference type="OrthoDB" id="9909019at2759"/>
<evidence type="ECO:0000256" key="1">
    <source>
        <dbReference type="ARBA" id="ARBA00004141"/>
    </source>
</evidence>
<evidence type="ECO:0000256" key="8">
    <source>
        <dbReference type="ARBA" id="ARBA00023315"/>
    </source>
</evidence>